<dbReference type="EMBL" id="CAXAMN010013581">
    <property type="protein sequence ID" value="CAK9041246.1"/>
    <property type="molecule type" value="Genomic_DNA"/>
</dbReference>
<gene>
    <name evidence="2" type="ORF">CCMP2556_LOCUS22129</name>
</gene>
<feature type="non-terminal residue" evidence="2">
    <location>
        <position position="61"/>
    </location>
</feature>
<comment type="caution">
    <text evidence="2">The sequence shown here is derived from an EMBL/GenBank/DDBJ whole genome shotgun (WGS) entry which is preliminary data.</text>
</comment>
<feature type="region of interest" description="Disordered" evidence="1">
    <location>
        <begin position="26"/>
        <end position="61"/>
    </location>
</feature>
<feature type="non-terminal residue" evidence="2">
    <location>
        <position position="1"/>
    </location>
</feature>
<proteinExistence type="predicted"/>
<organism evidence="2 3">
    <name type="scientific">Durusdinium trenchii</name>
    <dbReference type="NCBI Taxonomy" id="1381693"/>
    <lineage>
        <taxon>Eukaryota</taxon>
        <taxon>Sar</taxon>
        <taxon>Alveolata</taxon>
        <taxon>Dinophyceae</taxon>
        <taxon>Suessiales</taxon>
        <taxon>Symbiodiniaceae</taxon>
        <taxon>Durusdinium</taxon>
    </lineage>
</organism>
<name>A0ABP0LPX3_9DINO</name>
<evidence type="ECO:0000313" key="2">
    <source>
        <dbReference type="EMBL" id="CAK9041246.1"/>
    </source>
</evidence>
<evidence type="ECO:0000313" key="3">
    <source>
        <dbReference type="Proteomes" id="UP001642484"/>
    </source>
</evidence>
<feature type="compositionally biased region" description="Low complexity" evidence="1">
    <location>
        <begin position="47"/>
        <end position="61"/>
    </location>
</feature>
<protein>
    <submittedName>
        <fullName evidence="2">Uncharacterized protein</fullName>
    </submittedName>
</protein>
<sequence length="61" mass="6379">LQLANQLYSLLPFIAIKQEPSEDSAAAAGKGLLVPVPEDKEGDENSDSANAANAKLALQDK</sequence>
<keyword evidence="3" id="KW-1185">Reference proteome</keyword>
<dbReference type="Proteomes" id="UP001642484">
    <property type="component" value="Unassembled WGS sequence"/>
</dbReference>
<evidence type="ECO:0000256" key="1">
    <source>
        <dbReference type="SAM" id="MobiDB-lite"/>
    </source>
</evidence>
<reference evidence="2 3" key="1">
    <citation type="submission" date="2024-02" db="EMBL/GenBank/DDBJ databases">
        <authorList>
            <person name="Chen Y."/>
            <person name="Shah S."/>
            <person name="Dougan E. K."/>
            <person name="Thang M."/>
            <person name="Chan C."/>
        </authorList>
    </citation>
    <scope>NUCLEOTIDE SEQUENCE [LARGE SCALE GENOMIC DNA]</scope>
</reference>
<accession>A0ABP0LPX3</accession>